<keyword evidence="1" id="KW-0175">Coiled coil</keyword>
<dbReference type="Proteomes" id="UP000027265">
    <property type="component" value="Unassembled WGS sequence"/>
</dbReference>
<dbReference type="AlphaFoldDB" id="A0A067PJ38"/>
<dbReference type="InParanoid" id="A0A067PJ38"/>
<reference evidence="3" key="1">
    <citation type="journal article" date="2014" name="Proc. Natl. Acad. Sci. U.S.A.">
        <title>Extensive sampling of basidiomycete genomes demonstrates inadequacy of the white-rot/brown-rot paradigm for wood decay fungi.</title>
        <authorList>
            <person name="Riley R."/>
            <person name="Salamov A.A."/>
            <person name="Brown D.W."/>
            <person name="Nagy L.G."/>
            <person name="Floudas D."/>
            <person name="Held B.W."/>
            <person name="Levasseur A."/>
            <person name="Lombard V."/>
            <person name="Morin E."/>
            <person name="Otillar R."/>
            <person name="Lindquist E.A."/>
            <person name="Sun H."/>
            <person name="LaButti K.M."/>
            <person name="Schmutz J."/>
            <person name="Jabbour D."/>
            <person name="Luo H."/>
            <person name="Baker S.E."/>
            <person name="Pisabarro A.G."/>
            <person name="Walton J.D."/>
            <person name="Blanchette R.A."/>
            <person name="Henrissat B."/>
            <person name="Martin F."/>
            <person name="Cullen D."/>
            <person name="Hibbett D.S."/>
            <person name="Grigoriev I.V."/>
        </authorList>
    </citation>
    <scope>NUCLEOTIDE SEQUENCE [LARGE SCALE GENOMIC DNA]</scope>
    <source>
        <strain evidence="3">MUCL 33604</strain>
    </source>
</reference>
<dbReference type="InterPro" id="IPR027267">
    <property type="entry name" value="AH/BAR_dom_sf"/>
</dbReference>
<organism evidence="2 3">
    <name type="scientific">Jaapia argillacea MUCL 33604</name>
    <dbReference type="NCBI Taxonomy" id="933084"/>
    <lineage>
        <taxon>Eukaryota</taxon>
        <taxon>Fungi</taxon>
        <taxon>Dikarya</taxon>
        <taxon>Basidiomycota</taxon>
        <taxon>Agaricomycotina</taxon>
        <taxon>Agaricomycetes</taxon>
        <taxon>Agaricomycetidae</taxon>
        <taxon>Jaapiales</taxon>
        <taxon>Jaapiaceae</taxon>
        <taxon>Jaapia</taxon>
    </lineage>
</organism>
<dbReference type="HOGENOM" id="CLU_1357502_0_0_1"/>
<accession>A0A067PJ38</accession>
<evidence type="ECO:0000313" key="2">
    <source>
        <dbReference type="EMBL" id="KDQ53855.1"/>
    </source>
</evidence>
<dbReference type="EMBL" id="KL197731">
    <property type="protein sequence ID" value="KDQ53855.1"/>
    <property type="molecule type" value="Genomic_DNA"/>
</dbReference>
<dbReference type="STRING" id="933084.A0A067PJ38"/>
<dbReference type="Gene3D" id="1.20.1270.60">
    <property type="entry name" value="Arfaptin homology (AH) domain/BAR domain"/>
    <property type="match status" value="1"/>
</dbReference>
<evidence type="ECO:0000256" key="1">
    <source>
        <dbReference type="SAM" id="Coils"/>
    </source>
</evidence>
<evidence type="ECO:0000313" key="3">
    <source>
        <dbReference type="Proteomes" id="UP000027265"/>
    </source>
</evidence>
<feature type="coiled-coil region" evidence="1">
    <location>
        <begin position="128"/>
        <end position="162"/>
    </location>
</feature>
<proteinExistence type="predicted"/>
<keyword evidence="3" id="KW-1185">Reference proteome</keyword>
<protein>
    <submittedName>
        <fullName evidence="2">Uncharacterized protein</fullName>
    </submittedName>
</protein>
<gene>
    <name evidence="2" type="ORF">JAAARDRAFT_80478</name>
</gene>
<feature type="non-terminal residue" evidence="2">
    <location>
        <position position="202"/>
    </location>
</feature>
<name>A0A067PJ38_9AGAM</name>
<sequence>MPSVTDSPTTFAASDTTKDSAAALLYGQGSIAVCLERLSFAFSAASDLIKDRGGANDFDGGGQDDFHPYSTLLDHYSASFLLASSPIKKIADPISSISEDSKHLTDLKALHRSASQKADLAKHKLSKKQKSKKKCRAEEGKVEKAVQEVVCLEEKARAEEAMVRAVRGRKMRVWMDAVFIGLGECARMGVIIGEGGKRIMDI</sequence>